<dbReference type="GO" id="GO:0006364">
    <property type="term" value="P:rRNA processing"/>
    <property type="evidence" value="ECO:0007669"/>
    <property type="project" value="UniProtKB-UniRule"/>
</dbReference>
<dbReference type="Pfam" id="PF00035">
    <property type="entry name" value="dsrm"/>
    <property type="match status" value="1"/>
</dbReference>
<dbReference type="InterPro" id="IPR000999">
    <property type="entry name" value="RNase_III_dom"/>
</dbReference>
<evidence type="ECO:0000256" key="9">
    <source>
        <dbReference type="HAMAP-Rule" id="MF_00104"/>
    </source>
</evidence>
<accession>A0A060QBT3</accession>
<dbReference type="PROSITE" id="PS50137">
    <property type="entry name" value="DS_RBD"/>
    <property type="match status" value="1"/>
</dbReference>
<reference evidence="13 14" key="2">
    <citation type="journal article" date="2014" name="PLoS ONE">
        <title>Evolution of mitochondria reconstructed from the energy metabolism of living bacteria.</title>
        <authorList>
            <person name="Degli Esposti M."/>
            <person name="Chouaia B."/>
            <person name="Comandatore F."/>
            <person name="Crotti E."/>
            <person name="Sassera D."/>
            <person name="Lievens P.M."/>
            <person name="Daffonchio D."/>
            <person name="Bandi C."/>
        </authorList>
    </citation>
    <scope>NUCLEOTIDE SEQUENCE [LARGE SCALE GENOMIC DNA]</scope>
    <source>
        <strain evidence="13 14">SF2.1</strain>
    </source>
</reference>
<dbReference type="PROSITE" id="PS50142">
    <property type="entry name" value="RNASE_3_2"/>
    <property type="match status" value="1"/>
</dbReference>
<evidence type="ECO:0000256" key="10">
    <source>
        <dbReference type="SAM" id="MobiDB-lite"/>
    </source>
</evidence>
<keyword evidence="8 9" id="KW-0694">RNA-binding</keyword>
<feature type="region of interest" description="Disordered" evidence="10">
    <location>
        <begin position="216"/>
        <end position="249"/>
    </location>
</feature>
<dbReference type="AlphaFoldDB" id="A0A060QBT3"/>
<proteinExistence type="inferred from homology"/>
<keyword evidence="9" id="KW-0819">tRNA processing</keyword>
<dbReference type="Gene3D" id="3.30.160.20">
    <property type="match status" value="1"/>
</dbReference>
<dbReference type="CDD" id="cd10845">
    <property type="entry name" value="DSRM_RNAse_III_family"/>
    <property type="match status" value="1"/>
</dbReference>
<evidence type="ECO:0000256" key="8">
    <source>
        <dbReference type="ARBA" id="ARBA00022884"/>
    </source>
</evidence>
<feature type="domain" description="RNase III" evidence="12">
    <location>
        <begin position="8"/>
        <end position="147"/>
    </location>
</feature>
<name>A0A060QBT3_9PROT</name>
<dbReference type="GO" id="GO:0004525">
    <property type="term" value="F:ribonuclease III activity"/>
    <property type="evidence" value="ECO:0007669"/>
    <property type="project" value="UniProtKB-UniRule"/>
</dbReference>
<comment type="function">
    <text evidence="9">Digests double-stranded RNA. Involved in the processing of primary rRNA transcript to yield the immediate precursors to the large and small rRNAs (23S and 16S). Processes some mRNAs, and tRNAs when they are encoded in the rRNA operon. Processes pre-crRNA and tracrRNA of type II CRISPR loci if present in the organism.</text>
</comment>
<protein>
    <recommendedName>
        <fullName evidence="9">Ribonuclease 3</fullName>
        <ecNumber evidence="9">3.1.26.3</ecNumber>
    </recommendedName>
    <alternativeName>
        <fullName evidence="9">Ribonuclease III</fullName>
        <shortName evidence="9">RNase III</shortName>
    </alternativeName>
</protein>
<keyword evidence="9" id="KW-0460">Magnesium</keyword>
<keyword evidence="5 9" id="KW-0540">Nuclease</keyword>
<dbReference type="SUPFAM" id="SSF69065">
    <property type="entry name" value="RNase III domain-like"/>
    <property type="match status" value="1"/>
</dbReference>
<dbReference type="EMBL" id="CBLX010000003">
    <property type="protein sequence ID" value="CDG38380.1"/>
    <property type="molecule type" value="Genomic_DNA"/>
</dbReference>
<dbReference type="GO" id="GO:0010468">
    <property type="term" value="P:regulation of gene expression"/>
    <property type="evidence" value="ECO:0007669"/>
    <property type="project" value="TreeGrafter"/>
</dbReference>
<dbReference type="SUPFAM" id="SSF54768">
    <property type="entry name" value="dsRNA-binding domain-like"/>
    <property type="match status" value="1"/>
</dbReference>
<sequence>MTTHDAIAETLQKALGHQFADQGLLRQALTHRSAVSARQGRRAPRQAARVASAASNERLEFIGDRVLGLLMAEWLLEQFPDEPEGALGPRHASLVSRNALAPIAESIGVAEALHIAEHEEQAGIRSLANVQADAMEALLGALYLDGGLEPARRFVREKWEDLLTSQITPPKDPKTTLQEFVLARGYPLPDYETLSMEGPSHAPRFTIAVSAMGEKGEGVAGSKRQAESEAATALLRRLNRGRKGTKDRK</sequence>
<evidence type="ECO:0000313" key="14">
    <source>
        <dbReference type="Proteomes" id="UP000027583"/>
    </source>
</evidence>
<keyword evidence="6 9" id="KW-0255">Endonuclease</keyword>
<feature type="active site" evidence="9">
    <location>
        <position position="136"/>
    </location>
</feature>
<feature type="active site" evidence="9">
    <location>
        <position position="64"/>
    </location>
</feature>
<dbReference type="GO" id="GO:0008033">
    <property type="term" value="P:tRNA processing"/>
    <property type="evidence" value="ECO:0007669"/>
    <property type="project" value="UniProtKB-KW"/>
</dbReference>
<dbReference type="PANTHER" id="PTHR11207">
    <property type="entry name" value="RIBONUCLEASE III"/>
    <property type="match status" value="1"/>
</dbReference>
<feature type="binding site" evidence="9">
    <location>
        <position position="133"/>
    </location>
    <ligand>
        <name>Mg(2+)</name>
        <dbReference type="ChEBI" id="CHEBI:18420"/>
    </ligand>
</feature>
<keyword evidence="9" id="KW-0699">rRNA-binding</keyword>
<dbReference type="NCBIfam" id="TIGR02191">
    <property type="entry name" value="RNaseIII"/>
    <property type="match status" value="1"/>
</dbReference>
<dbReference type="InterPro" id="IPR014720">
    <property type="entry name" value="dsRBD_dom"/>
</dbReference>
<dbReference type="GO" id="GO:0019843">
    <property type="term" value="F:rRNA binding"/>
    <property type="evidence" value="ECO:0007669"/>
    <property type="project" value="UniProtKB-KW"/>
</dbReference>
<comment type="subunit">
    <text evidence="9">Homodimer.</text>
</comment>
<dbReference type="GO" id="GO:0006397">
    <property type="term" value="P:mRNA processing"/>
    <property type="evidence" value="ECO:0007669"/>
    <property type="project" value="UniProtKB-UniRule"/>
</dbReference>
<dbReference type="GO" id="GO:0005737">
    <property type="term" value="C:cytoplasm"/>
    <property type="evidence" value="ECO:0007669"/>
    <property type="project" value="UniProtKB-SubCell"/>
</dbReference>
<dbReference type="CDD" id="cd00593">
    <property type="entry name" value="RIBOc"/>
    <property type="match status" value="1"/>
</dbReference>
<keyword evidence="3 9" id="KW-0698">rRNA processing</keyword>
<dbReference type="GO" id="GO:0046872">
    <property type="term" value="F:metal ion binding"/>
    <property type="evidence" value="ECO:0007669"/>
    <property type="project" value="UniProtKB-KW"/>
</dbReference>
<evidence type="ECO:0000256" key="3">
    <source>
        <dbReference type="ARBA" id="ARBA00022552"/>
    </source>
</evidence>
<keyword evidence="9" id="KW-0479">Metal-binding</keyword>
<evidence type="ECO:0000256" key="7">
    <source>
        <dbReference type="ARBA" id="ARBA00022801"/>
    </source>
</evidence>
<evidence type="ECO:0000256" key="4">
    <source>
        <dbReference type="ARBA" id="ARBA00022664"/>
    </source>
</evidence>
<feature type="binding site" evidence="9">
    <location>
        <position position="136"/>
    </location>
    <ligand>
        <name>Mg(2+)</name>
        <dbReference type="ChEBI" id="CHEBI:18420"/>
    </ligand>
</feature>
<keyword evidence="4 9" id="KW-0507">mRNA processing</keyword>
<dbReference type="HAMAP" id="MF_00104">
    <property type="entry name" value="RNase_III"/>
    <property type="match status" value="1"/>
</dbReference>
<dbReference type="Proteomes" id="UP000027583">
    <property type="component" value="Unassembled WGS sequence"/>
</dbReference>
<dbReference type="SMART" id="SM00535">
    <property type="entry name" value="RIBOc"/>
    <property type="match status" value="1"/>
</dbReference>
<comment type="cofactor">
    <cofactor evidence="9">
        <name>Mg(2+)</name>
        <dbReference type="ChEBI" id="CHEBI:18420"/>
    </cofactor>
</comment>
<comment type="subcellular location">
    <subcellularLocation>
        <location evidence="9">Cytoplasm</location>
    </subcellularLocation>
</comment>
<dbReference type="EC" id="3.1.26.3" evidence="9"/>
<keyword evidence="9" id="KW-0963">Cytoplasm</keyword>
<evidence type="ECO:0000256" key="5">
    <source>
        <dbReference type="ARBA" id="ARBA00022722"/>
    </source>
</evidence>
<comment type="caution">
    <text evidence="13">The sequence shown here is derived from an EMBL/GenBank/DDBJ whole genome shotgun (WGS) entry which is preliminary data.</text>
</comment>
<comment type="catalytic activity">
    <reaction evidence="1 9">
        <text>Endonucleolytic cleavage to 5'-phosphomonoester.</text>
        <dbReference type="EC" id="3.1.26.3"/>
    </reaction>
</comment>
<dbReference type="Pfam" id="PF14622">
    <property type="entry name" value="Ribonucleas_3_3"/>
    <property type="match status" value="1"/>
</dbReference>
<reference evidence="13 14" key="1">
    <citation type="journal article" date="2014" name="Genome Biol. Evol.">
        <title>Acetic acid bacteria genomes reveal functional traits for adaptation to life in insect guts.</title>
        <authorList>
            <person name="Chouaia B."/>
            <person name="Gaiarsa S."/>
            <person name="Crotti E."/>
            <person name="Comandatore F."/>
            <person name="Degli Esposti M."/>
            <person name="Ricci I."/>
            <person name="Alma A."/>
            <person name="Favia G."/>
            <person name="Bandi C."/>
            <person name="Daffonchio D."/>
        </authorList>
    </citation>
    <scope>NUCLEOTIDE SEQUENCE [LARGE SCALE GENOMIC DNA]</scope>
    <source>
        <strain evidence="13 14">SF2.1</strain>
    </source>
</reference>
<organism evidence="13 14">
    <name type="scientific">Asaia bogorensis</name>
    <dbReference type="NCBI Taxonomy" id="91915"/>
    <lineage>
        <taxon>Bacteria</taxon>
        <taxon>Pseudomonadati</taxon>
        <taxon>Pseudomonadota</taxon>
        <taxon>Alphaproteobacteria</taxon>
        <taxon>Acetobacterales</taxon>
        <taxon>Acetobacteraceae</taxon>
        <taxon>Asaia</taxon>
    </lineage>
</organism>
<feature type="compositionally biased region" description="Basic residues" evidence="10">
    <location>
        <begin position="237"/>
        <end position="249"/>
    </location>
</feature>
<dbReference type="eggNOG" id="COG0571">
    <property type="taxonomic scope" value="Bacteria"/>
</dbReference>
<dbReference type="RefSeq" id="WP_035443893.1">
    <property type="nucleotide sequence ID" value="NZ_CBLX010000003.1"/>
</dbReference>
<dbReference type="SMART" id="SM00358">
    <property type="entry name" value="DSRM"/>
    <property type="match status" value="1"/>
</dbReference>
<evidence type="ECO:0000259" key="12">
    <source>
        <dbReference type="PROSITE" id="PS50142"/>
    </source>
</evidence>
<dbReference type="InterPro" id="IPR011907">
    <property type="entry name" value="RNase_III"/>
</dbReference>
<evidence type="ECO:0000256" key="1">
    <source>
        <dbReference type="ARBA" id="ARBA00000109"/>
    </source>
</evidence>
<feature type="domain" description="DRBM" evidence="11">
    <location>
        <begin position="172"/>
        <end position="240"/>
    </location>
</feature>
<evidence type="ECO:0000256" key="2">
    <source>
        <dbReference type="ARBA" id="ARBA00010183"/>
    </source>
</evidence>
<dbReference type="GO" id="GO:0003725">
    <property type="term" value="F:double-stranded RNA binding"/>
    <property type="evidence" value="ECO:0007669"/>
    <property type="project" value="TreeGrafter"/>
</dbReference>
<dbReference type="FunFam" id="1.10.1520.10:FF:000001">
    <property type="entry name" value="Ribonuclease 3"/>
    <property type="match status" value="1"/>
</dbReference>
<evidence type="ECO:0000259" key="11">
    <source>
        <dbReference type="PROSITE" id="PS50137"/>
    </source>
</evidence>
<dbReference type="InterPro" id="IPR036389">
    <property type="entry name" value="RNase_III_sf"/>
</dbReference>
<gene>
    <name evidence="9" type="primary">rnc</name>
    <name evidence="13" type="ORF">ASAP_0335</name>
</gene>
<dbReference type="Gene3D" id="1.10.1520.10">
    <property type="entry name" value="Ribonuclease III domain"/>
    <property type="match status" value="1"/>
</dbReference>
<evidence type="ECO:0000313" key="13">
    <source>
        <dbReference type="EMBL" id="CDG38380.1"/>
    </source>
</evidence>
<evidence type="ECO:0000256" key="6">
    <source>
        <dbReference type="ARBA" id="ARBA00022759"/>
    </source>
</evidence>
<dbReference type="PANTHER" id="PTHR11207:SF0">
    <property type="entry name" value="RIBONUCLEASE 3"/>
    <property type="match status" value="1"/>
</dbReference>
<comment type="similarity">
    <text evidence="2">Belongs to the ribonuclease III family.</text>
</comment>
<keyword evidence="7 9" id="KW-0378">Hydrolase</keyword>
<feature type="binding site" evidence="9">
    <location>
        <position position="60"/>
    </location>
    <ligand>
        <name>Mg(2+)</name>
        <dbReference type="ChEBI" id="CHEBI:18420"/>
    </ligand>
</feature>